<sequence>MRELSALPEQIAEIARPYLGNGVIVELTTRHESPEPNRYRETLRGWRTPIRLLLIDIPDSAAADAAYDDWTHWIAGGGLLAVAGSRLRERASATGKFRDLATAPGLAVLQRIAACN</sequence>
<dbReference type="Proteomes" id="UP000267164">
    <property type="component" value="Chromosome"/>
</dbReference>
<protein>
    <submittedName>
        <fullName evidence="1">Uncharacterized protein</fullName>
    </submittedName>
</protein>
<accession>A0A386Z7N7</accession>
<reference evidence="1 2" key="1">
    <citation type="submission" date="2018-09" db="EMBL/GenBank/DDBJ databases">
        <title>Nocardia yunnanensis sp. nov., an actinomycete isolated from a soil sample.</title>
        <authorList>
            <person name="Zhang J."/>
        </authorList>
    </citation>
    <scope>NUCLEOTIDE SEQUENCE [LARGE SCALE GENOMIC DNA]</scope>
    <source>
        <strain evidence="1 2">CFHS0054</strain>
    </source>
</reference>
<dbReference type="EMBL" id="CP032568">
    <property type="protein sequence ID" value="AYF73104.1"/>
    <property type="molecule type" value="Genomic_DNA"/>
</dbReference>
<name>A0A386Z7N7_9NOCA</name>
<dbReference type="KEGG" id="nyu:D7D52_03605"/>
<proteinExistence type="predicted"/>
<evidence type="ECO:0000313" key="2">
    <source>
        <dbReference type="Proteomes" id="UP000267164"/>
    </source>
</evidence>
<dbReference type="AlphaFoldDB" id="A0A386Z7N7"/>
<keyword evidence="2" id="KW-1185">Reference proteome</keyword>
<dbReference type="OrthoDB" id="4558658at2"/>
<organism evidence="1 2">
    <name type="scientific">Nocardia yunnanensis</name>
    <dbReference type="NCBI Taxonomy" id="2382165"/>
    <lineage>
        <taxon>Bacteria</taxon>
        <taxon>Bacillati</taxon>
        <taxon>Actinomycetota</taxon>
        <taxon>Actinomycetes</taxon>
        <taxon>Mycobacteriales</taxon>
        <taxon>Nocardiaceae</taxon>
        <taxon>Nocardia</taxon>
    </lineage>
</organism>
<gene>
    <name evidence="1" type="ORF">D7D52_03605</name>
</gene>
<evidence type="ECO:0000313" key="1">
    <source>
        <dbReference type="EMBL" id="AYF73104.1"/>
    </source>
</evidence>